<keyword evidence="8" id="KW-1185">Reference proteome</keyword>
<evidence type="ECO:0000259" key="6">
    <source>
        <dbReference type="Pfam" id="PF04932"/>
    </source>
</evidence>
<comment type="subcellular location">
    <subcellularLocation>
        <location evidence="1">Membrane</location>
        <topology evidence="1">Multi-pass membrane protein</topology>
    </subcellularLocation>
</comment>
<sequence length="406" mass="47214">MLLLQRLLWILILFPWLDFLLRYIFPDSISGLWDELFLFAIIIALWIYKKNENRFVVVPNYVKIPFLLYFIFCVSSMVIHVVPLAVAIDAMRVIYQPILFGLLTMYLSDNKMLLQRFFHWMYISAGIIAFLGIIEFVFQIDTSRWNHPSEQFRAVSIFSNPNAVAAFYNMMLAMLIPRILMHKQKRWIYSGIAVILFIALLFTLSRGAWIAFCMMVLYVIWMCNKKWLLSIPIATLVLPFVLPKSIIQRIMVLFDPEYYQMSSEYGRIAFWKEALERMIDNPLFGVGVGMFGDSVPLRHQIPFATWVDNHYLKIGAEIGVFGLLAFVVFVFSLFWLPHRSAKQANNSFTKSLYIGLASVTIVIAVQNVTASIWEALTVGVFYYAIVGIIFGLKWQEYQSRKEKISK</sequence>
<dbReference type="PANTHER" id="PTHR37422:SF17">
    <property type="entry name" value="O-ANTIGEN LIGASE"/>
    <property type="match status" value="1"/>
</dbReference>
<evidence type="ECO:0000313" key="8">
    <source>
        <dbReference type="Proteomes" id="UP001232445"/>
    </source>
</evidence>
<dbReference type="InterPro" id="IPR051533">
    <property type="entry name" value="WaaL-like"/>
</dbReference>
<evidence type="ECO:0000256" key="3">
    <source>
        <dbReference type="ARBA" id="ARBA00022989"/>
    </source>
</evidence>
<gene>
    <name evidence="7" type="ORF">J2S00_001282</name>
</gene>
<dbReference type="PANTHER" id="PTHR37422">
    <property type="entry name" value="TEICHURONIC ACID BIOSYNTHESIS PROTEIN TUAE"/>
    <property type="match status" value="1"/>
</dbReference>
<feature type="transmembrane region" description="Helical" evidence="5">
    <location>
        <begin position="318"/>
        <end position="336"/>
    </location>
</feature>
<dbReference type="GO" id="GO:0016874">
    <property type="term" value="F:ligase activity"/>
    <property type="evidence" value="ECO:0007669"/>
    <property type="project" value="UniProtKB-KW"/>
</dbReference>
<comment type="caution">
    <text evidence="7">The sequence shown here is derived from an EMBL/GenBank/DDBJ whole genome shotgun (WGS) entry which is preliminary data.</text>
</comment>
<dbReference type="RefSeq" id="WP_307336951.1">
    <property type="nucleotide sequence ID" value="NZ_JAUSUQ010000004.1"/>
</dbReference>
<feature type="transmembrane region" description="Helical" evidence="5">
    <location>
        <begin position="7"/>
        <end position="25"/>
    </location>
</feature>
<feature type="transmembrane region" description="Helical" evidence="5">
    <location>
        <begin position="152"/>
        <end position="176"/>
    </location>
</feature>
<feature type="domain" description="O-antigen ligase-related" evidence="6">
    <location>
        <begin position="192"/>
        <end position="327"/>
    </location>
</feature>
<organism evidence="7 8">
    <name type="scientific">Caldalkalibacillus uzonensis</name>
    <dbReference type="NCBI Taxonomy" id="353224"/>
    <lineage>
        <taxon>Bacteria</taxon>
        <taxon>Bacillati</taxon>
        <taxon>Bacillota</taxon>
        <taxon>Bacilli</taxon>
        <taxon>Bacillales</taxon>
        <taxon>Bacillaceae</taxon>
        <taxon>Caldalkalibacillus</taxon>
    </lineage>
</organism>
<feature type="transmembrane region" description="Helical" evidence="5">
    <location>
        <begin position="31"/>
        <end position="48"/>
    </location>
</feature>
<feature type="transmembrane region" description="Helical" evidence="5">
    <location>
        <begin position="60"/>
        <end position="84"/>
    </location>
</feature>
<feature type="transmembrane region" description="Helical" evidence="5">
    <location>
        <begin position="348"/>
        <end position="366"/>
    </location>
</feature>
<dbReference type="InterPro" id="IPR007016">
    <property type="entry name" value="O-antigen_ligase-rel_domated"/>
</dbReference>
<proteinExistence type="predicted"/>
<keyword evidence="2 5" id="KW-0812">Transmembrane</keyword>
<evidence type="ECO:0000256" key="1">
    <source>
        <dbReference type="ARBA" id="ARBA00004141"/>
    </source>
</evidence>
<keyword evidence="4 5" id="KW-0472">Membrane</keyword>
<keyword evidence="3 5" id="KW-1133">Transmembrane helix</keyword>
<reference evidence="7 8" key="1">
    <citation type="submission" date="2023-07" db="EMBL/GenBank/DDBJ databases">
        <title>Genomic Encyclopedia of Type Strains, Phase IV (KMG-IV): sequencing the most valuable type-strain genomes for metagenomic binning, comparative biology and taxonomic classification.</title>
        <authorList>
            <person name="Goeker M."/>
        </authorList>
    </citation>
    <scope>NUCLEOTIDE SEQUENCE [LARGE SCALE GENOMIC DNA]</scope>
    <source>
        <strain evidence="7 8">DSM 17740</strain>
    </source>
</reference>
<evidence type="ECO:0000256" key="4">
    <source>
        <dbReference type="ARBA" id="ARBA00023136"/>
    </source>
</evidence>
<evidence type="ECO:0000313" key="7">
    <source>
        <dbReference type="EMBL" id="MDQ0338496.1"/>
    </source>
</evidence>
<feature type="transmembrane region" description="Helical" evidence="5">
    <location>
        <begin position="372"/>
        <end position="392"/>
    </location>
</feature>
<name>A0ABU0CQ18_9BACI</name>
<keyword evidence="7" id="KW-0436">Ligase</keyword>
<feature type="transmembrane region" description="Helical" evidence="5">
    <location>
        <begin position="90"/>
        <end position="108"/>
    </location>
</feature>
<dbReference type="EMBL" id="JAUSUQ010000004">
    <property type="protein sequence ID" value="MDQ0338496.1"/>
    <property type="molecule type" value="Genomic_DNA"/>
</dbReference>
<dbReference type="Proteomes" id="UP001232445">
    <property type="component" value="Unassembled WGS sequence"/>
</dbReference>
<feature type="transmembrane region" description="Helical" evidence="5">
    <location>
        <begin position="188"/>
        <end position="221"/>
    </location>
</feature>
<feature type="transmembrane region" description="Helical" evidence="5">
    <location>
        <begin position="120"/>
        <end position="140"/>
    </location>
</feature>
<protein>
    <submittedName>
        <fullName evidence="7">O-antigen ligase</fullName>
    </submittedName>
</protein>
<accession>A0ABU0CQ18</accession>
<evidence type="ECO:0000256" key="5">
    <source>
        <dbReference type="SAM" id="Phobius"/>
    </source>
</evidence>
<evidence type="ECO:0000256" key="2">
    <source>
        <dbReference type="ARBA" id="ARBA00022692"/>
    </source>
</evidence>
<dbReference type="Pfam" id="PF04932">
    <property type="entry name" value="Wzy_C"/>
    <property type="match status" value="1"/>
</dbReference>